<dbReference type="AlphaFoldDB" id="A0A7K3NH31"/>
<sequence>MDISSILSGSSYTSAIESVASTQKVDDEDTSSTTVSSGTDTVTISDAARKLAELLASARGQSDSSSSETSSETESDSEDSDSESSESAEGASGSGGSSSSDSSSSIEDLQAQMEELQGKILQVEQQEIPDGTKKPIVAALQAQVASLQQQIAQLKAAAA</sequence>
<reference evidence="2 3" key="1">
    <citation type="submission" date="2020-02" db="EMBL/GenBank/DDBJ databases">
        <title>Comparative genomics of sulfur disproportionating microorganisms.</title>
        <authorList>
            <person name="Ward L.M."/>
            <person name="Bertran E."/>
            <person name="Johnston D.T."/>
        </authorList>
    </citation>
    <scope>NUCLEOTIDE SEQUENCE [LARGE SCALE GENOMIC DNA]</scope>
    <source>
        <strain evidence="2 3">DSM 3696</strain>
    </source>
</reference>
<gene>
    <name evidence="2" type="ORF">G3N56_01390</name>
</gene>
<protein>
    <recommendedName>
        <fullName evidence="4">FlxA-like protein</fullName>
    </recommendedName>
</protein>
<accession>A0A7K3NH31</accession>
<comment type="caution">
    <text evidence="2">The sequence shown here is derived from an EMBL/GenBank/DDBJ whole genome shotgun (WGS) entry which is preliminary data.</text>
</comment>
<evidence type="ECO:0000256" key="1">
    <source>
        <dbReference type="SAM" id="MobiDB-lite"/>
    </source>
</evidence>
<name>A0A7K3NH31_9BACT</name>
<dbReference type="EMBL" id="JAAGRQ010000004">
    <property type="protein sequence ID" value="NDY55397.1"/>
    <property type="molecule type" value="Genomic_DNA"/>
</dbReference>
<organism evidence="2 3">
    <name type="scientific">Desulfolutivibrio sulfodismutans</name>
    <dbReference type="NCBI Taxonomy" id="63561"/>
    <lineage>
        <taxon>Bacteria</taxon>
        <taxon>Pseudomonadati</taxon>
        <taxon>Thermodesulfobacteriota</taxon>
        <taxon>Desulfovibrionia</taxon>
        <taxon>Desulfovibrionales</taxon>
        <taxon>Desulfovibrionaceae</taxon>
        <taxon>Desulfolutivibrio</taxon>
    </lineage>
</organism>
<feature type="compositionally biased region" description="Low complexity" evidence="1">
    <location>
        <begin position="31"/>
        <end position="46"/>
    </location>
</feature>
<keyword evidence="3" id="KW-1185">Reference proteome</keyword>
<evidence type="ECO:0000313" key="3">
    <source>
        <dbReference type="Proteomes" id="UP000469724"/>
    </source>
</evidence>
<dbReference type="RefSeq" id="WP_163300453.1">
    <property type="nucleotide sequence ID" value="NZ_JAAGRQ010000004.1"/>
</dbReference>
<feature type="compositionally biased region" description="Low complexity" evidence="1">
    <location>
        <begin position="87"/>
        <end position="105"/>
    </location>
</feature>
<dbReference type="Proteomes" id="UP000469724">
    <property type="component" value="Unassembled WGS sequence"/>
</dbReference>
<evidence type="ECO:0000313" key="2">
    <source>
        <dbReference type="EMBL" id="NDY55397.1"/>
    </source>
</evidence>
<proteinExistence type="predicted"/>
<feature type="region of interest" description="Disordered" evidence="1">
    <location>
        <begin position="17"/>
        <end position="110"/>
    </location>
</feature>
<evidence type="ECO:0008006" key="4">
    <source>
        <dbReference type="Google" id="ProtNLM"/>
    </source>
</evidence>
<feature type="compositionally biased region" description="Acidic residues" evidence="1">
    <location>
        <begin position="71"/>
        <end position="86"/>
    </location>
</feature>